<dbReference type="Proteomes" id="UP001286313">
    <property type="component" value="Unassembled WGS sequence"/>
</dbReference>
<keyword evidence="7" id="KW-0245">EGF-like domain</keyword>
<keyword evidence="13" id="KW-1185">Reference proteome</keyword>
<evidence type="ECO:0000256" key="2">
    <source>
        <dbReference type="ARBA" id="ARBA00005542"/>
    </source>
</evidence>
<comment type="caution">
    <text evidence="12">The sequence shown here is derived from an EMBL/GenBank/DDBJ whole genome shotgun (WGS) entry which is preliminary data.</text>
</comment>
<dbReference type="PROSITE" id="PS50026">
    <property type="entry name" value="EGF_3"/>
    <property type="match status" value="1"/>
</dbReference>
<evidence type="ECO:0000313" key="13">
    <source>
        <dbReference type="Proteomes" id="UP001286313"/>
    </source>
</evidence>
<keyword evidence="4 9" id="KW-0812">Transmembrane</keyword>
<evidence type="ECO:0000256" key="8">
    <source>
        <dbReference type="SAM" id="MobiDB-lite"/>
    </source>
</evidence>
<feature type="transmembrane region" description="Helical" evidence="9">
    <location>
        <begin position="821"/>
        <end position="841"/>
    </location>
</feature>
<dbReference type="PROSITE" id="PS00022">
    <property type="entry name" value="EGF_1"/>
    <property type="match status" value="1"/>
</dbReference>
<feature type="compositionally biased region" description="Basic and acidic residues" evidence="8">
    <location>
        <begin position="348"/>
        <end position="410"/>
    </location>
</feature>
<protein>
    <recommendedName>
        <fullName evidence="11">EGF-like domain-containing protein</fullName>
    </recommendedName>
</protein>
<feature type="region of interest" description="Disordered" evidence="8">
    <location>
        <begin position="345"/>
        <end position="414"/>
    </location>
</feature>
<evidence type="ECO:0000256" key="4">
    <source>
        <dbReference type="ARBA" id="ARBA00022692"/>
    </source>
</evidence>
<dbReference type="EMBL" id="JAWQEG010004547">
    <property type="protein sequence ID" value="KAK3861149.1"/>
    <property type="molecule type" value="Genomic_DNA"/>
</dbReference>
<gene>
    <name evidence="12" type="ORF">Pcinc_032853</name>
</gene>
<dbReference type="GO" id="GO:0005886">
    <property type="term" value="C:plasma membrane"/>
    <property type="evidence" value="ECO:0007669"/>
    <property type="project" value="UniProtKB-SubCell"/>
</dbReference>
<feature type="transmembrane region" description="Helical" evidence="9">
    <location>
        <begin position="787"/>
        <end position="806"/>
    </location>
</feature>
<feature type="chain" id="PRO_5042271471" description="EGF-like domain-containing protein" evidence="10">
    <location>
        <begin position="20"/>
        <end position="988"/>
    </location>
</feature>
<feature type="transmembrane region" description="Helical" evidence="9">
    <location>
        <begin position="761"/>
        <end position="780"/>
    </location>
</feature>
<keyword evidence="6 9" id="KW-0472">Membrane</keyword>
<keyword evidence="5 9" id="KW-1133">Transmembrane helix</keyword>
<feature type="transmembrane region" description="Helical" evidence="9">
    <location>
        <begin position="870"/>
        <end position="893"/>
    </location>
</feature>
<reference evidence="12" key="1">
    <citation type="submission" date="2023-10" db="EMBL/GenBank/DDBJ databases">
        <title>Genome assemblies of two species of porcelain crab, Petrolisthes cinctipes and Petrolisthes manimaculis (Anomura: Porcellanidae).</title>
        <authorList>
            <person name="Angst P."/>
        </authorList>
    </citation>
    <scope>NUCLEOTIDE SEQUENCE</scope>
    <source>
        <strain evidence="12">PB745_01</strain>
        <tissue evidence="12">Gill</tissue>
    </source>
</reference>
<evidence type="ECO:0000256" key="3">
    <source>
        <dbReference type="ARBA" id="ARBA00022475"/>
    </source>
</evidence>
<comment type="caution">
    <text evidence="7">Lacks conserved residue(s) required for the propagation of feature annotation.</text>
</comment>
<keyword evidence="7" id="KW-1015">Disulfide bond</keyword>
<dbReference type="PANTHER" id="PTHR14319">
    <property type="entry name" value="FIVE-SPAN TRANSMEMBRANE PROTEIN M83"/>
    <property type="match status" value="1"/>
</dbReference>
<feature type="transmembrane region" description="Helical" evidence="9">
    <location>
        <begin position="905"/>
        <end position="927"/>
    </location>
</feature>
<evidence type="ECO:0000256" key="7">
    <source>
        <dbReference type="PROSITE-ProRule" id="PRU00076"/>
    </source>
</evidence>
<evidence type="ECO:0000256" key="10">
    <source>
        <dbReference type="SAM" id="SignalP"/>
    </source>
</evidence>
<dbReference type="AlphaFoldDB" id="A0AAE1ET80"/>
<dbReference type="Pfam" id="PF12036">
    <property type="entry name" value="DUF3522"/>
    <property type="match status" value="1"/>
</dbReference>
<feature type="disulfide bond" evidence="7">
    <location>
        <begin position="740"/>
        <end position="749"/>
    </location>
</feature>
<evidence type="ECO:0000256" key="9">
    <source>
        <dbReference type="SAM" id="Phobius"/>
    </source>
</evidence>
<organism evidence="12 13">
    <name type="scientific">Petrolisthes cinctipes</name>
    <name type="common">Flat porcelain crab</name>
    <dbReference type="NCBI Taxonomy" id="88211"/>
    <lineage>
        <taxon>Eukaryota</taxon>
        <taxon>Metazoa</taxon>
        <taxon>Ecdysozoa</taxon>
        <taxon>Arthropoda</taxon>
        <taxon>Crustacea</taxon>
        <taxon>Multicrustacea</taxon>
        <taxon>Malacostraca</taxon>
        <taxon>Eumalacostraca</taxon>
        <taxon>Eucarida</taxon>
        <taxon>Decapoda</taxon>
        <taxon>Pleocyemata</taxon>
        <taxon>Anomura</taxon>
        <taxon>Galatheoidea</taxon>
        <taxon>Porcellanidae</taxon>
        <taxon>Petrolisthes</taxon>
    </lineage>
</organism>
<sequence length="988" mass="109808">MVLVVWWWWRVVVVVVVTASWPGVLSRVQASDASTNSLTDAGGVVVREVLAGRQVYSYRFYKDVQIFHFMVPHHVSVSKYNFTANDTVACDPRNITIFLQAHSYPVINPDEAEFPPGLWVNRSKVYELHLRSDLQPAYLSVPNPVAGDWFMVAFITEASNRITQAGLFPSCHAWLHAEASHNQESDITTVVPEVHAHQDIQLLQKIEDSQYFRFYVPSATWEVEVNISNCVVLEGGNTSSSSSFSTSCPVDVAFRTQALPDRDSQDTVIYNCGEIDGSDCVVDLVPEEEAWHYLQISPTGSPVQLSLAVKLYSCEEAMDSSYHLLSRVDVDRLCRGERSALPLHTRHERAEELSSGQERNEKDSPAEEERTWKEDREGIYGRSDRGRNEKGEEKERKGMEKESGGKEERVGNTIEEESSVIEAWESFIEKEKTSLAKKEGAFVKERVVDEESAMGEESAIGEESAMHGESTVGMESTMGVKSATGGMENVTEATKNMTIVGIAGTVSEGTTVDTEEGVRNLTLGLLDGGEREVGAKRVVPFPSARPRQVLREKCWPRHNLVKKTFGGNFVFEYDLSPDENGSVPLLLNLTNASPTLLTFFLQPIIDIGGTLSVELALSPFMNLTVHNYTVYGCLTLGKREEPSPDGDGCNRGHSLEVNSSSPMTAAVAVLVPFPEPGPWYLTLRPYCYLTNTSEKIECSSNVTTILFSVTSASCLGGKCGRYGSCYQYISGGFIFSTCVCDAGYRGWGCTDSSNATPNWELLLGTLLLTLSNLFFLPAIILALKRRYFAEALVYAFTMFFSTFYHACDQEAYNFCMMRLSVMQFCDFYSAIFSFWVTLIAMADLPHSLYSLLHVAGALIVALGVEYDRTGLWVFVVPSVSAFLVMTSSWIWHCKQERGCYPSKRYWLTCLLPGVLLAATGLFCYALLETHDNYYYIHSAWHATMALAILCLLPPSRQGKQDRSGDEEVEPLSGATTHLEEGRNYSPGS</sequence>
<dbReference type="InterPro" id="IPR021910">
    <property type="entry name" value="NGX6/PGAP6/MYMK"/>
</dbReference>
<feature type="signal peptide" evidence="10">
    <location>
        <begin position="1"/>
        <end position="19"/>
    </location>
</feature>
<keyword evidence="3" id="KW-1003">Cell membrane</keyword>
<name>A0AAE1ET80_PETCI</name>
<evidence type="ECO:0000256" key="5">
    <source>
        <dbReference type="ARBA" id="ARBA00022989"/>
    </source>
</evidence>
<feature type="transmembrane region" description="Helical" evidence="9">
    <location>
        <begin position="933"/>
        <end position="952"/>
    </location>
</feature>
<evidence type="ECO:0000256" key="6">
    <source>
        <dbReference type="ARBA" id="ARBA00023136"/>
    </source>
</evidence>
<keyword evidence="10" id="KW-0732">Signal</keyword>
<feature type="region of interest" description="Disordered" evidence="8">
    <location>
        <begin position="957"/>
        <end position="988"/>
    </location>
</feature>
<evidence type="ECO:0000313" key="12">
    <source>
        <dbReference type="EMBL" id="KAK3861149.1"/>
    </source>
</evidence>
<dbReference type="PROSITE" id="PS01186">
    <property type="entry name" value="EGF_2"/>
    <property type="match status" value="1"/>
</dbReference>
<evidence type="ECO:0000259" key="11">
    <source>
        <dbReference type="PROSITE" id="PS50026"/>
    </source>
</evidence>
<proteinExistence type="inferred from homology"/>
<dbReference type="PANTHER" id="PTHR14319:SF3">
    <property type="entry name" value="TRANSMEMBRANE PROTEIN-LIKE PROTEIN"/>
    <property type="match status" value="1"/>
</dbReference>
<accession>A0AAE1ET80</accession>
<feature type="domain" description="EGF-like" evidence="11">
    <location>
        <begin position="710"/>
        <end position="750"/>
    </location>
</feature>
<comment type="similarity">
    <text evidence="2">Belongs to the TMEM8 family.</text>
</comment>
<dbReference type="InterPro" id="IPR000742">
    <property type="entry name" value="EGF"/>
</dbReference>
<comment type="subcellular location">
    <subcellularLocation>
        <location evidence="1">Cell membrane</location>
        <topology evidence="1">Multi-pass membrane protein</topology>
    </subcellularLocation>
</comment>
<evidence type="ECO:0000256" key="1">
    <source>
        <dbReference type="ARBA" id="ARBA00004651"/>
    </source>
</evidence>